<dbReference type="EMBL" id="QUQM01000005">
    <property type="protein sequence ID" value="KAA8643090.1"/>
    <property type="molecule type" value="Genomic_DNA"/>
</dbReference>
<dbReference type="Proteomes" id="UP000324241">
    <property type="component" value="Unassembled WGS sequence"/>
</dbReference>
<reference evidence="1 2" key="1">
    <citation type="submission" date="2019-08" db="EMBL/GenBank/DDBJ databases">
        <title>The genome sequence of a newly discovered highly antifungal drug resistant Aspergillus species, Aspergillus tanneri NIH 1004.</title>
        <authorList>
            <person name="Mounaud S."/>
            <person name="Singh I."/>
            <person name="Joardar V."/>
            <person name="Pakala S."/>
            <person name="Pakala S."/>
            <person name="Venepally P."/>
            <person name="Chung J.K."/>
            <person name="Losada L."/>
            <person name="Nierman W.C."/>
        </authorList>
    </citation>
    <scope>NUCLEOTIDE SEQUENCE [LARGE SCALE GENOMIC DNA]</scope>
    <source>
        <strain evidence="1 2">NIH1004</strain>
    </source>
</reference>
<evidence type="ECO:0000313" key="2">
    <source>
        <dbReference type="Proteomes" id="UP000324241"/>
    </source>
</evidence>
<dbReference type="AlphaFoldDB" id="A0A5M9MCC2"/>
<accession>A0A5M9MCC2</accession>
<protein>
    <submittedName>
        <fullName evidence="1">Uncharacterized protein</fullName>
    </submittedName>
</protein>
<dbReference type="GeneID" id="54332554"/>
<dbReference type="RefSeq" id="XP_033422452.1">
    <property type="nucleotide sequence ID" value="XM_033574434.1"/>
</dbReference>
<proteinExistence type="predicted"/>
<organism evidence="1 2">
    <name type="scientific">Aspergillus tanneri</name>
    <dbReference type="NCBI Taxonomy" id="1220188"/>
    <lineage>
        <taxon>Eukaryota</taxon>
        <taxon>Fungi</taxon>
        <taxon>Dikarya</taxon>
        <taxon>Ascomycota</taxon>
        <taxon>Pezizomycotina</taxon>
        <taxon>Eurotiomycetes</taxon>
        <taxon>Eurotiomycetidae</taxon>
        <taxon>Eurotiales</taxon>
        <taxon>Aspergillaceae</taxon>
        <taxon>Aspergillus</taxon>
        <taxon>Aspergillus subgen. Circumdati</taxon>
    </lineage>
</organism>
<sequence length="133" mass="14399">MVTIAARFLSLTSHKQAGQSADMRHISDTEFFSCRDMGFSLQRAAASNPRCSSPRAGVHLDIASCGRSRGYWRGPFEPSPSLLYTCALALYIPTTTTDGSFTALVARRLSASHNHLTGEVNGGVTREFDLISS</sequence>
<comment type="caution">
    <text evidence="1">The sequence shown here is derived from an EMBL/GenBank/DDBJ whole genome shotgun (WGS) entry which is preliminary data.</text>
</comment>
<gene>
    <name evidence="1" type="ORF">ATNIH1004_009852</name>
</gene>
<evidence type="ECO:0000313" key="1">
    <source>
        <dbReference type="EMBL" id="KAA8643090.1"/>
    </source>
</evidence>
<name>A0A5M9MCC2_9EURO</name>